<name>A0A4R8LDT0_9BURK</name>
<gene>
    <name evidence="1" type="ORF">BX592_12645</name>
</gene>
<protein>
    <submittedName>
        <fullName evidence="1">Tetratricopeptide repeat protein</fullName>
    </submittedName>
</protein>
<keyword evidence="2" id="KW-1185">Reference proteome</keyword>
<reference evidence="1 2" key="1">
    <citation type="submission" date="2019-03" db="EMBL/GenBank/DDBJ databases">
        <title>Genomic Encyclopedia of Type Strains, Phase III (KMG-III): the genomes of soil and plant-associated and newly described type strains.</title>
        <authorList>
            <person name="Whitman W."/>
        </authorList>
    </citation>
    <scope>NUCLEOTIDE SEQUENCE [LARGE SCALE GENOMIC DNA]</scope>
    <source>
        <strain evidence="1 2">LMG 29544</strain>
    </source>
</reference>
<proteinExistence type="predicted"/>
<sequence length="500" mass="54671">MTDSTYPSAEGLAQLHARAQAPTAVAADWLAYGKALLAQAGRDTPNGHTMRDTPCLRDALSALVRAWRLDASSDPALLPTIAQTAFIVRDWPLVESATELLLARDPADANALVWRAAAVQQRDDFDESQRLLLEAARVAPNNPVVLHKLALCIKEQARFAQAEALLRRVLELSPDSPHALFDLAELEIRAGRFAQGWPHYEARVAFDDGTDNAQQALAAISPHWHGESLAGKTLVVYGEQGHGDCLWAVRFLPRIAQRAREQGGRVIFGHDGPLRSLFERMLPADVTLETSLDTHPDFHCGLMSLPLHLGIHDASGWAQPYLSAEPARIDAWREYVVAAATNGQRRVGLVWNGNPAHIRDTRRSVPVEQLEPLLLVPGITWFALSPGRAATVAQWRAHGIDIVDPTARFAAGFDDVAALLMHLDLVVTIDSGPAHLAGALGVPTCLMIDRVSAWFWGEETQTTPWYRSIELVRQPSVGAWAPVIEQVKARVEALAATRGE</sequence>
<organism evidence="1 2">
    <name type="scientific">Paraburkholderia rhizosphaerae</name>
    <dbReference type="NCBI Taxonomy" id="480658"/>
    <lineage>
        <taxon>Bacteria</taxon>
        <taxon>Pseudomonadati</taxon>
        <taxon>Pseudomonadota</taxon>
        <taxon>Betaproteobacteria</taxon>
        <taxon>Burkholderiales</taxon>
        <taxon>Burkholderiaceae</taxon>
        <taxon>Paraburkholderia</taxon>
    </lineage>
</organism>
<evidence type="ECO:0000313" key="2">
    <source>
        <dbReference type="Proteomes" id="UP000295509"/>
    </source>
</evidence>
<dbReference type="InterPro" id="IPR011990">
    <property type="entry name" value="TPR-like_helical_dom_sf"/>
</dbReference>
<dbReference type="GO" id="GO:0016757">
    <property type="term" value="F:glycosyltransferase activity"/>
    <property type="evidence" value="ECO:0007669"/>
    <property type="project" value="InterPro"/>
</dbReference>
<dbReference type="InterPro" id="IPR002201">
    <property type="entry name" value="Glyco_trans_9"/>
</dbReference>
<accession>A0A4R8LDT0</accession>
<comment type="caution">
    <text evidence="1">The sequence shown here is derived from an EMBL/GenBank/DDBJ whole genome shotgun (WGS) entry which is preliminary data.</text>
</comment>
<dbReference type="Gene3D" id="3.40.50.2000">
    <property type="entry name" value="Glycogen Phosphorylase B"/>
    <property type="match status" value="1"/>
</dbReference>
<dbReference type="Pfam" id="PF01075">
    <property type="entry name" value="Glyco_transf_9"/>
    <property type="match status" value="1"/>
</dbReference>
<dbReference type="SUPFAM" id="SSF48452">
    <property type="entry name" value="TPR-like"/>
    <property type="match status" value="1"/>
</dbReference>
<dbReference type="OrthoDB" id="9814129at2"/>
<dbReference type="AlphaFoldDB" id="A0A4R8LDT0"/>
<dbReference type="EMBL" id="SORE01000026">
    <property type="protein sequence ID" value="TDY40289.1"/>
    <property type="molecule type" value="Genomic_DNA"/>
</dbReference>
<dbReference type="Proteomes" id="UP000295509">
    <property type="component" value="Unassembled WGS sequence"/>
</dbReference>
<dbReference type="RefSeq" id="WP_134196364.1">
    <property type="nucleotide sequence ID" value="NZ_JBHLUW010000031.1"/>
</dbReference>
<dbReference type="Pfam" id="PF14559">
    <property type="entry name" value="TPR_19"/>
    <property type="match status" value="1"/>
</dbReference>
<dbReference type="Gene3D" id="1.25.40.10">
    <property type="entry name" value="Tetratricopeptide repeat domain"/>
    <property type="match status" value="1"/>
</dbReference>
<dbReference type="SUPFAM" id="SSF53756">
    <property type="entry name" value="UDP-Glycosyltransferase/glycogen phosphorylase"/>
    <property type="match status" value="1"/>
</dbReference>
<evidence type="ECO:0000313" key="1">
    <source>
        <dbReference type="EMBL" id="TDY40289.1"/>
    </source>
</evidence>